<dbReference type="InterPro" id="IPR044855">
    <property type="entry name" value="CoA-Trfase_III_dom3_sf"/>
</dbReference>
<dbReference type="InterPro" id="IPR003673">
    <property type="entry name" value="CoA-Trfase_fam_III"/>
</dbReference>
<dbReference type="Gene3D" id="3.40.50.10540">
    <property type="entry name" value="Crotonobetainyl-coa:carnitine coa-transferase, domain 1"/>
    <property type="match status" value="2"/>
</dbReference>
<dbReference type="PANTHER" id="PTHR48228">
    <property type="entry name" value="SUCCINYL-COA--D-CITRAMALATE COA-TRANSFERASE"/>
    <property type="match status" value="1"/>
</dbReference>
<dbReference type="GO" id="GO:0003824">
    <property type="term" value="F:catalytic activity"/>
    <property type="evidence" value="ECO:0007669"/>
    <property type="project" value="InterPro"/>
</dbReference>
<dbReference type="EMBL" id="BARV01018196">
    <property type="protein sequence ID" value="GAI31452.1"/>
    <property type="molecule type" value="Genomic_DNA"/>
</dbReference>
<dbReference type="AlphaFoldDB" id="X1MIK5"/>
<protein>
    <recommendedName>
        <fullName evidence="2">CoA transferase</fullName>
    </recommendedName>
</protein>
<dbReference type="Gene3D" id="3.30.1540.10">
    <property type="entry name" value="formyl-coa transferase, domain 3"/>
    <property type="match status" value="1"/>
</dbReference>
<reference evidence="1" key="1">
    <citation type="journal article" date="2014" name="Front. Microbiol.">
        <title>High frequency of phylogenetically diverse reductive dehalogenase-homologous genes in deep subseafloor sedimentary metagenomes.</title>
        <authorList>
            <person name="Kawai M."/>
            <person name="Futagami T."/>
            <person name="Toyoda A."/>
            <person name="Takaki Y."/>
            <person name="Nishi S."/>
            <person name="Hori S."/>
            <person name="Arai W."/>
            <person name="Tsubouchi T."/>
            <person name="Morono Y."/>
            <person name="Uchiyama I."/>
            <person name="Ito T."/>
            <person name="Fujiyama A."/>
            <person name="Inagaki F."/>
            <person name="Takami H."/>
        </authorList>
    </citation>
    <scope>NUCLEOTIDE SEQUENCE</scope>
    <source>
        <strain evidence="1">Expedition CK06-06</strain>
    </source>
</reference>
<dbReference type="InterPro" id="IPR023606">
    <property type="entry name" value="CoA-Trfase_III_dom_1_sf"/>
</dbReference>
<dbReference type="InterPro" id="IPR050509">
    <property type="entry name" value="CoA-transferase_III"/>
</dbReference>
<feature type="non-terminal residue" evidence="1">
    <location>
        <position position="1"/>
    </location>
</feature>
<evidence type="ECO:0008006" key="2">
    <source>
        <dbReference type="Google" id="ProtNLM"/>
    </source>
</evidence>
<dbReference type="PANTHER" id="PTHR48228:SF5">
    <property type="entry name" value="ALPHA-METHYLACYL-COA RACEMASE"/>
    <property type="match status" value="1"/>
</dbReference>
<comment type="caution">
    <text evidence="1">The sequence shown here is derived from an EMBL/GenBank/DDBJ whole genome shotgun (WGS) entry which is preliminary data.</text>
</comment>
<name>X1MIK5_9ZZZZ</name>
<dbReference type="SUPFAM" id="SSF89796">
    <property type="entry name" value="CoA-transferase family III (CaiB/BaiF)"/>
    <property type="match status" value="1"/>
</dbReference>
<organism evidence="1">
    <name type="scientific">marine sediment metagenome</name>
    <dbReference type="NCBI Taxonomy" id="412755"/>
    <lineage>
        <taxon>unclassified sequences</taxon>
        <taxon>metagenomes</taxon>
        <taxon>ecological metagenomes</taxon>
    </lineage>
</organism>
<sequence length="261" mass="29186">NYISMAGVLGLIGQREGPPVIPLNLLADFAGASLHGVIGILTALLARSKTAKGQFVDVAYLDGAMSLISLFSCRYFLDGVAPKKGETALHGAYPYYGIYETKDAKYITIGCLETHFWENLCHLLGKEDYIPYHLTPDHFFHKSEDKKWDEIFSYLKRIFLTKTRDEWFELLAQNDIPVGKVYTLDEAFCDPQVLHRQMVIEVEHPTLGKVKQVGITPKLSDTPGKVRSLSPLLGEHTDEILLGLGYSQEEIRSLQQEGVVG</sequence>
<accession>X1MIK5</accession>
<evidence type="ECO:0000313" key="1">
    <source>
        <dbReference type="EMBL" id="GAI31452.1"/>
    </source>
</evidence>
<gene>
    <name evidence="1" type="ORF">S06H3_30835</name>
</gene>
<dbReference type="Pfam" id="PF02515">
    <property type="entry name" value="CoA_transf_3"/>
    <property type="match status" value="1"/>
</dbReference>
<proteinExistence type="predicted"/>